<dbReference type="Proteomes" id="UP000033423">
    <property type="component" value="Unassembled WGS sequence"/>
</dbReference>
<evidence type="ECO:0000313" key="3">
    <source>
        <dbReference type="Proteomes" id="UP000033423"/>
    </source>
</evidence>
<proteinExistence type="predicted"/>
<name>A0A0F3GU78_9BACT</name>
<dbReference type="AlphaFoldDB" id="A0A0F3GU78"/>
<evidence type="ECO:0000259" key="1">
    <source>
        <dbReference type="Pfam" id="PF12434"/>
    </source>
</evidence>
<keyword evidence="3" id="KW-1185">Reference proteome</keyword>
<gene>
    <name evidence="2" type="ORF">MBAV_002298</name>
</gene>
<feature type="domain" description="Malate dehydrogenase enzyme N-terminal" evidence="1">
    <location>
        <begin position="4"/>
        <end position="16"/>
    </location>
</feature>
<accession>A0A0F3GU78</accession>
<dbReference type="PATRIC" id="fig|29290.4.peg.3060"/>
<feature type="non-terminal residue" evidence="2">
    <location>
        <position position="32"/>
    </location>
</feature>
<evidence type="ECO:0000313" key="2">
    <source>
        <dbReference type="EMBL" id="KJU85510.1"/>
    </source>
</evidence>
<comment type="caution">
    <text evidence="2">The sequence shown here is derived from an EMBL/GenBank/DDBJ whole genome shotgun (WGS) entry which is preliminary data.</text>
</comment>
<reference evidence="2 3" key="1">
    <citation type="submission" date="2015-02" db="EMBL/GenBank/DDBJ databases">
        <title>Single-cell genomics of uncultivated deep-branching MTB reveals a conserved set of magnetosome genes.</title>
        <authorList>
            <person name="Kolinko S."/>
            <person name="Richter M."/>
            <person name="Glockner F.O."/>
            <person name="Brachmann A."/>
            <person name="Schuler D."/>
        </authorList>
    </citation>
    <scope>NUCLEOTIDE SEQUENCE [LARGE SCALE GENOMIC DNA]</scope>
    <source>
        <strain evidence="2">TM-1</strain>
    </source>
</reference>
<protein>
    <recommendedName>
        <fullName evidence="1">Malate dehydrogenase enzyme N-terminal domain-containing protein</fullName>
    </recommendedName>
</protein>
<dbReference type="Pfam" id="PF12434">
    <property type="entry name" value="Malate_DH"/>
    <property type="match status" value="1"/>
</dbReference>
<dbReference type="InterPro" id="IPR032683">
    <property type="entry name" value="Malate_DH"/>
</dbReference>
<organism evidence="2 3">
    <name type="scientific">Candidatus Magnetobacterium bavaricum</name>
    <dbReference type="NCBI Taxonomy" id="29290"/>
    <lineage>
        <taxon>Bacteria</taxon>
        <taxon>Pseudomonadati</taxon>
        <taxon>Nitrospirota</taxon>
        <taxon>Thermodesulfovibrionia</taxon>
        <taxon>Thermodesulfovibrionales</taxon>
        <taxon>Candidatus Magnetobacteriaceae</taxon>
        <taxon>Candidatus Magnetobacterium</taxon>
    </lineage>
</organism>
<dbReference type="EMBL" id="LACI01000989">
    <property type="protein sequence ID" value="KJU85510.1"/>
    <property type="molecule type" value="Genomic_DNA"/>
</dbReference>
<sequence>MTIELKKAALDYHEFPTPGKIGTQLTKPADTA</sequence>